<protein>
    <submittedName>
        <fullName evidence="1">Uncharacterized protein</fullName>
    </submittedName>
</protein>
<comment type="caution">
    <text evidence="1">The sequence shown here is derived from an EMBL/GenBank/DDBJ whole genome shotgun (WGS) entry which is preliminary data.</text>
</comment>
<dbReference type="AlphaFoldDB" id="A0AAE0FBQ9"/>
<sequence length="123" mass="13622">MAISRVVYGTFVPEVDINIPAVEATWVANDRYPPASPYFRPEDLSKDDAAEDLRRNYTFFFAGAVFKDPSIQNNVRWKVPSTILSLEATSMSAGQLFAQPLAPRGGQLEIAVATLVFCVLKPR</sequence>
<keyword evidence="2" id="KW-1185">Reference proteome</keyword>
<accession>A0AAE0FBQ9</accession>
<evidence type="ECO:0000313" key="2">
    <source>
        <dbReference type="Proteomes" id="UP001190700"/>
    </source>
</evidence>
<gene>
    <name evidence="1" type="ORF">CYMTET_34089</name>
</gene>
<dbReference type="Proteomes" id="UP001190700">
    <property type="component" value="Unassembled WGS sequence"/>
</dbReference>
<name>A0AAE0FBQ9_9CHLO</name>
<dbReference type="EMBL" id="LGRX02021321">
    <property type="protein sequence ID" value="KAK3256792.1"/>
    <property type="molecule type" value="Genomic_DNA"/>
</dbReference>
<evidence type="ECO:0000313" key="1">
    <source>
        <dbReference type="EMBL" id="KAK3256792.1"/>
    </source>
</evidence>
<proteinExistence type="predicted"/>
<reference evidence="1 2" key="1">
    <citation type="journal article" date="2015" name="Genome Biol. Evol.">
        <title>Comparative Genomics of a Bacterivorous Green Alga Reveals Evolutionary Causalities and Consequences of Phago-Mixotrophic Mode of Nutrition.</title>
        <authorList>
            <person name="Burns J.A."/>
            <person name="Paasch A."/>
            <person name="Narechania A."/>
            <person name="Kim E."/>
        </authorList>
    </citation>
    <scope>NUCLEOTIDE SEQUENCE [LARGE SCALE GENOMIC DNA]</scope>
    <source>
        <strain evidence="1 2">PLY_AMNH</strain>
    </source>
</reference>
<organism evidence="1 2">
    <name type="scientific">Cymbomonas tetramitiformis</name>
    <dbReference type="NCBI Taxonomy" id="36881"/>
    <lineage>
        <taxon>Eukaryota</taxon>
        <taxon>Viridiplantae</taxon>
        <taxon>Chlorophyta</taxon>
        <taxon>Pyramimonadophyceae</taxon>
        <taxon>Pyramimonadales</taxon>
        <taxon>Pyramimonadaceae</taxon>
        <taxon>Cymbomonas</taxon>
    </lineage>
</organism>